<keyword evidence="8" id="KW-0677">Repeat</keyword>
<dbReference type="Pfam" id="PF00097">
    <property type="entry name" value="zf-C3HC4"/>
    <property type="match status" value="1"/>
</dbReference>
<dbReference type="InterPro" id="IPR017907">
    <property type="entry name" value="Znf_RING_CS"/>
</dbReference>
<dbReference type="OrthoDB" id="9977870at2759"/>
<dbReference type="GO" id="GO:0004523">
    <property type="term" value="F:RNA-DNA hybrid ribonuclease activity"/>
    <property type="evidence" value="ECO:0007669"/>
    <property type="project" value="InterPro"/>
</dbReference>
<evidence type="ECO:0000256" key="10">
    <source>
        <dbReference type="ARBA" id="ARBA00022786"/>
    </source>
</evidence>
<keyword evidence="11" id="KW-0862">Zinc</keyword>
<evidence type="ECO:0000256" key="7">
    <source>
        <dbReference type="ARBA" id="ARBA00022723"/>
    </source>
</evidence>
<feature type="domain" description="RING-type" evidence="14">
    <location>
        <begin position="262"/>
        <end position="308"/>
    </location>
</feature>
<dbReference type="InterPro" id="IPR002156">
    <property type="entry name" value="RNaseH_domain"/>
</dbReference>
<dbReference type="EC" id="2.3.2.31" evidence="5"/>
<organism evidence="16 17">
    <name type="scientific">Digitaria exilis</name>
    <dbReference type="NCBI Taxonomy" id="1010633"/>
    <lineage>
        <taxon>Eukaryota</taxon>
        <taxon>Viridiplantae</taxon>
        <taxon>Streptophyta</taxon>
        <taxon>Embryophyta</taxon>
        <taxon>Tracheophyta</taxon>
        <taxon>Spermatophyta</taxon>
        <taxon>Magnoliopsida</taxon>
        <taxon>Liliopsida</taxon>
        <taxon>Poales</taxon>
        <taxon>Poaceae</taxon>
        <taxon>PACMAD clade</taxon>
        <taxon>Panicoideae</taxon>
        <taxon>Panicodae</taxon>
        <taxon>Paniceae</taxon>
        <taxon>Anthephorinae</taxon>
        <taxon>Digitaria</taxon>
    </lineage>
</organism>
<dbReference type="InterPro" id="IPR018957">
    <property type="entry name" value="Znf_C3HC4_RING-type"/>
</dbReference>
<dbReference type="InterPro" id="IPR036397">
    <property type="entry name" value="RNaseH_sf"/>
</dbReference>
<evidence type="ECO:0000256" key="4">
    <source>
        <dbReference type="ARBA" id="ARBA00005884"/>
    </source>
</evidence>
<dbReference type="PROSITE" id="PS00518">
    <property type="entry name" value="ZF_RING_1"/>
    <property type="match status" value="1"/>
</dbReference>
<keyword evidence="6" id="KW-0808">Transferase</keyword>
<evidence type="ECO:0000256" key="6">
    <source>
        <dbReference type="ARBA" id="ARBA00022679"/>
    </source>
</evidence>
<dbReference type="PROSITE" id="PS50089">
    <property type="entry name" value="ZF_RING_2"/>
    <property type="match status" value="1"/>
</dbReference>
<dbReference type="SMART" id="SM00184">
    <property type="entry name" value="RING"/>
    <property type="match status" value="1"/>
</dbReference>
<dbReference type="FunFam" id="1.20.120.1750:FF:000019">
    <property type="entry name" value="RBR-type E3 ubiquitin transferase"/>
    <property type="match status" value="1"/>
</dbReference>
<comment type="catalytic activity">
    <reaction evidence="1">
        <text>[E2 ubiquitin-conjugating enzyme]-S-ubiquitinyl-L-cysteine + [acceptor protein]-L-lysine = [E2 ubiquitin-conjugating enzyme]-L-cysteine + [acceptor protein]-N(6)-ubiquitinyl-L-lysine.</text>
        <dbReference type="EC" id="2.3.2.31"/>
    </reaction>
</comment>
<feature type="compositionally biased region" description="Basic residues" evidence="13">
    <location>
        <begin position="55"/>
        <end position="75"/>
    </location>
</feature>
<dbReference type="SMART" id="SM00647">
    <property type="entry name" value="IBR"/>
    <property type="match status" value="2"/>
</dbReference>
<evidence type="ECO:0000259" key="14">
    <source>
        <dbReference type="PROSITE" id="PS50089"/>
    </source>
</evidence>
<sequence>MYSTSDRDLALQLRLAEAVKASPESSDAAYAPESSDAAYALAHRARPPRRAGPPRARRRIRPRRRARRALRAGARRHPEDRWAHDGDRFERPLGSSDDDPSLRPLFSVSAKGLASKDVVGPRDRDPGVAVLAAAVCGPEGEVVIRVQKPVDGFVGGREVLEGMALMEGLHAALGLGIHRVEVLIDYRPLYNYMLGIWYATQKKVADMVDQVLIVMMEFEQCEIFLVQQREVSYVMKLARDSMYSQITKALAVDTRKDIRETCTICLEDTDVSKIHAVEGCAHRFCFSCMKEHVRVKLLHGMLPACPQDGCTTKLSVEGSKMFLSAQLLEFMVERIREGQIHPCQKIYCPYPKCSALMSLSELTHPMQQSCSKYTAADATTLRKCVKCRGSFCFRCKVPWHCRMSCYDYKRRNPHGRSEDAKLKNLAEQNLWRQCVKCKHMIELSEGCYHMTCVCGYEFCYTCGKEWKEKKATCSCPLWEESNIIHDDNGDDYYDEEEYDYYYEDDDEKVYLGEWDVL</sequence>
<dbReference type="Pfam" id="PF01485">
    <property type="entry name" value="IBR"/>
    <property type="match status" value="2"/>
</dbReference>
<dbReference type="GO" id="GO:0003676">
    <property type="term" value="F:nucleic acid binding"/>
    <property type="evidence" value="ECO:0007669"/>
    <property type="project" value="InterPro"/>
</dbReference>
<reference evidence="16" key="1">
    <citation type="submission" date="2020-07" db="EMBL/GenBank/DDBJ databases">
        <title>Genome sequence and genetic diversity analysis of an under-domesticated orphan crop, white fonio (Digitaria exilis).</title>
        <authorList>
            <person name="Bennetzen J.L."/>
            <person name="Chen S."/>
            <person name="Ma X."/>
            <person name="Wang X."/>
            <person name="Yssel A.E.J."/>
            <person name="Chaluvadi S.R."/>
            <person name="Johnson M."/>
            <person name="Gangashetty P."/>
            <person name="Hamidou F."/>
            <person name="Sanogo M.D."/>
            <person name="Zwaenepoel A."/>
            <person name="Wallace J."/>
            <person name="Van De Peer Y."/>
            <person name="Van Deynze A."/>
        </authorList>
    </citation>
    <scope>NUCLEOTIDE SEQUENCE</scope>
    <source>
        <tissue evidence="16">Leaves</tissue>
    </source>
</reference>
<dbReference type="InterPro" id="IPR013083">
    <property type="entry name" value="Znf_RING/FYVE/PHD"/>
</dbReference>
<dbReference type="CDD" id="cd22582">
    <property type="entry name" value="BRcat_RBR_unk"/>
    <property type="match status" value="1"/>
</dbReference>
<comment type="function">
    <text evidence="3">Might act as an E3 ubiquitin-protein ligase, or as part of E3 complex, which accepts ubiquitin from specific E2 ubiquitin-conjugating enzymes and then transfers it to substrates.</text>
</comment>
<evidence type="ECO:0000259" key="15">
    <source>
        <dbReference type="PROSITE" id="PS51873"/>
    </source>
</evidence>
<dbReference type="PROSITE" id="PS51873">
    <property type="entry name" value="TRIAD"/>
    <property type="match status" value="1"/>
</dbReference>
<feature type="compositionally biased region" description="Basic and acidic residues" evidence="13">
    <location>
        <begin position="76"/>
        <end position="91"/>
    </location>
</feature>
<dbReference type="Gene3D" id="3.30.420.10">
    <property type="entry name" value="Ribonuclease H-like superfamily/Ribonuclease H"/>
    <property type="match status" value="1"/>
</dbReference>
<evidence type="ECO:0000256" key="13">
    <source>
        <dbReference type="SAM" id="MobiDB-lite"/>
    </source>
</evidence>
<feature type="region of interest" description="Disordered" evidence="13">
    <location>
        <begin position="20"/>
        <end position="101"/>
    </location>
</feature>
<protein>
    <recommendedName>
        <fullName evidence="5">RBR-type E3 ubiquitin transferase</fullName>
        <ecNumber evidence="5">2.3.2.31</ecNumber>
    </recommendedName>
</protein>
<gene>
    <name evidence="16" type="ORF">HU200_015506</name>
</gene>
<dbReference type="EMBL" id="JACEFO010001603">
    <property type="protein sequence ID" value="KAF8733133.1"/>
    <property type="molecule type" value="Genomic_DNA"/>
</dbReference>
<evidence type="ECO:0000256" key="9">
    <source>
        <dbReference type="ARBA" id="ARBA00022771"/>
    </source>
</evidence>
<evidence type="ECO:0000313" key="17">
    <source>
        <dbReference type="Proteomes" id="UP000636709"/>
    </source>
</evidence>
<evidence type="ECO:0000313" key="16">
    <source>
        <dbReference type="EMBL" id="KAF8733133.1"/>
    </source>
</evidence>
<dbReference type="InterPro" id="IPR031127">
    <property type="entry name" value="E3_UB_ligase_RBR"/>
</dbReference>
<dbReference type="InterPro" id="IPR001841">
    <property type="entry name" value="Znf_RING"/>
</dbReference>
<comment type="similarity">
    <text evidence="4">Belongs to the RBR family. Ariadne subfamily.</text>
</comment>
<dbReference type="Gene3D" id="1.20.120.1750">
    <property type="match status" value="1"/>
</dbReference>
<dbReference type="Pfam" id="PF13456">
    <property type="entry name" value="RVT_3"/>
    <property type="match status" value="1"/>
</dbReference>
<comment type="cofactor">
    <cofactor evidence="2">
        <name>Zn(2+)</name>
        <dbReference type="ChEBI" id="CHEBI:29105"/>
    </cofactor>
</comment>
<evidence type="ECO:0000256" key="2">
    <source>
        <dbReference type="ARBA" id="ARBA00001947"/>
    </source>
</evidence>
<dbReference type="Proteomes" id="UP000636709">
    <property type="component" value="Unassembled WGS sequence"/>
</dbReference>
<dbReference type="GO" id="GO:0061630">
    <property type="term" value="F:ubiquitin protein ligase activity"/>
    <property type="evidence" value="ECO:0007669"/>
    <property type="project" value="UniProtKB-EC"/>
</dbReference>
<keyword evidence="17" id="KW-1185">Reference proteome</keyword>
<evidence type="ECO:0000256" key="11">
    <source>
        <dbReference type="ARBA" id="ARBA00022833"/>
    </source>
</evidence>
<dbReference type="GO" id="GO:0016567">
    <property type="term" value="P:protein ubiquitination"/>
    <property type="evidence" value="ECO:0007669"/>
    <property type="project" value="InterPro"/>
</dbReference>
<evidence type="ECO:0000256" key="12">
    <source>
        <dbReference type="PROSITE-ProRule" id="PRU00175"/>
    </source>
</evidence>
<comment type="caution">
    <text evidence="16">The sequence shown here is derived from an EMBL/GenBank/DDBJ whole genome shotgun (WGS) entry which is preliminary data.</text>
</comment>
<evidence type="ECO:0000256" key="8">
    <source>
        <dbReference type="ARBA" id="ARBA00022737"/>
    </source>
</evidence>
<dbReference type="AlphaFoldDB" id="A0A835FA21"/>
<name>A0A835FA21_9POAL</name>
<dbReference type="FunFam" id="3.30.420.10:FF:000154">
    <property type="entry name" value="RBR-type E3 ubiquitin transferase"/>
    <property type="match status" value="1"/>
</dbReference>
<dbReference type="SUPFAM" id="SSF57850">
    <property type="entry name" value="RING/U-box"/>
    <property type="match status" value="2"/>
</dbReference>
<dbReference type="InterPro" id="IPR002867">
    <property type="entry name" value="IBR_dom"/>
</dbReference>
<evidence type="ECO:0000256" key="1">
    <source>
        <dbReference type="ARBA" id="ARBA00001798"/>
    </source>
</evidence>
<keyword evidence="7" id="KW-0479">Metal-binding</keyword>
<accession>A0A835FA21</accession>
<dbReference type="FunFam" id="3.30.40.10:FF:000230">
    <property type="entry name" value="RBR-type E3 ubiquitin transferase"/>
    <property type="match status" value="1"/>
</dbReference>
<dbReference type="CDD" id="cd22584">
    <property type="entry name" value="Rcat_RBR_unk"/>
    <property type="match status" value="1"/>
</dbReference>
<evidence type="ECO:0000256" key="5">
    <source>
        <dbReference type="ARBA" id="ARBA00012251"/>
    </source>
</evidence>
<evidence type="ECO:0000256" key="3">
    <source>
        <dbReference type="ARBA" id="ARBA00003976"/>
    </source>
</evidence>
<keyword evidence="9 12" id="KW-0863">Zinc-finger</keyword>
<dbReference type="Gene3D" id="3.30.40.10">
    <property type="entry name" value="Zinc/RING finger domain, C3HC4 (zinc finger)"/>
    <property type="match status" value="1"/>
</dbReference>
<feature type="domain" description="RING-type" evidence="15">
    <location>
        <begin position="258"/>
        <end position="479"/>
    </location>
</feature>
<proteinExistence type="inferred from homology"/>
<dbReference type="GO" id="GO:0008270">
    <property type="term" value="F:zinc ion binding"/>
    <property type="evidence" value="ECO:0007669"/>
    <property type="project" value="UniProtKB-KW"/>
</dbReference>
<keyword evidence="10" id="KW-0833">Ubl conjugation pathway</keyword>
<dbReference type="InterPro" id="IPR044066">
    <property type="entry name" value="TRIAD_supradom"/>
</dbReference>
<dbReference type="PANTHER" id="PTHR11685">
    <property type="entry name" value="RBR FAMILY RING FINGER AND IBR DOMAIN-CONTAINING"/>
    <property type="match status" value="1"/>
</dbReference>